<dbReference type="PANTHER" id="PTHR22574">
    <property type="match status" value="1"/>
</dbReference>
<organism evidence="3 4">
    <name type="scientific">Salvator merianae</name>
    <name type="common">Argentine black and white tegu</name>
    <name type="synonym">Tupinambis merianae</name>
    <dbReference type="NCBI Taxonomy" id="96440"/>
    <lineage>
        <taxon>Eukaryota</taxon>
        <taxon>Metazoa</taxon>
        <taxon>Chordata</taxon>
        <taxon>Craniata</taxon>
        <taxon>Vertebrata</taxon>
        <taxon>Euteleostomi</taxon>
        <taxon>Lepidosauria</taxon>
        <taxon>Squamata</taxon>
        <taxon>Bifurcata</taxon>
        <taxon>Unidentata</taxon>
        <taxon>Episquamata</taxon>
        <taxon>Laterata</taxon>
        <taxon>Teiioidea</taxon>
        <taxon>Teiidae</taxon>
        <taxon>Salvator</taxon>
    </lineage>
</organism>
<reference evidence="3" key="2">
    <citation type="submission" date="2025-09" db="UniProtKB">
        <authorList>
            <consortium name="Ensembl"/>
        </authorList>
    </citation>
    <scope>IDENTIFICATION</scope>
</reference>
<dbReference type="InterPro" id="IPR022168">
    <property type="entry name" value="GARIL-like_Rab2B-bd"/>
</dbReference>
<feature type="domain" description="Golgi associated RAB2 interactor protein-like Rab2B-binding" evidence="2">
    <location>
        <begin position="97"/>
        <end position="151"/>
    </location>
</feature>
<dbReference type="Ensembl" id="ENSSMRT00000031065.1">
    <property type="protein sequence ID" value="ENSSMRP00000026581.1"/>
    <property type="gene ID" value="ENSSMRG00000020542.1"/>
</dbReference>
<accession>A0A8D0E5Y6</accession>
<evidence type="ECO:0000313" key="4">
    <source>
        <dbReference type="Proteomes" id="UP000694421"/>
    </source>
</evidence>
<comment type="similarity">
    <text evidence="1">Belongs to the GARIN family.</text>
</comment>
<evidence type="ECO:0000256" key="1">
    <source>
        <dbReference type="ARBA" id="ARBA00038379"/>
    </source>
</evidence>
<proteinExistence type="inferred from homology"/>
<name>A0A8D0E5Y6_SALMN</name>
<sequence>TNRLPNTKSLRELTLRPAAPARSNNLRRCLASGEYGVLKDCPLFESNFMQVTKTGDVANRVTVGIAATNPNLEMPDLMLLARPAPSLAGQNLHLLLLLPLKFVRLYVHDESRFQLKVRLANGRTFYLQLLTHPLKQEHIFAQWVRLLYRLRFYHSDAPITYDCGSSLQPPCLLQYLL</sequence>
<dbReference type="PANTHER" id="PTHR22574:SF12">
    <property type="entry name" value="GOLGI-ASSOCIATED RAB2 INTERACTOR PROTEIN 5B"/>
    <property type="match status" value="1"/>
</dbReference>
<evidence type="ECO:0000313" key="3">
    <source>
        <dbReference type="Ensembl" id="ENSSMRP00000026581.1"/>
    </source>
</evidence>
<evidence type="ECO:0000259" key="2">
    <source>
        <dbReference type="Pfam" id="PF12480"/>
    </source>
</evidence>
<dbReference type="Pfam" id="PF12480">
    <property type="entry name" value="GARIL_Rab2_bd"/>
    <property type="match status" value="1"/>
</dbReference>
<dbReference type="GeneTree" id="ENSGT00940000162319"/>
<protein>
    <submittedName>
        <fullName evidence="3">Golgi associated RAB2 interactor 5A</fullName>
    </submittedName>
</protein>
<dbReference type="Proteomes" id="UP000694421">
    <property type="component" value="Unplaced"/>
</dbReference>
<reference evidence="3" key="1">
    <citation type="submission" date="2025-08" db="UniProtKB">
        <authorList>
            <consortium name="Ensembl"/>
        </authorList>
    </citation>
    <scope>IDENTIFICATION</scope>
</reference>
<dbReference type="GO" id="GO:0005634">
    <property type="term" value="C:nucleus"/>
    <property type="evidence" value="ECO:0007669"/>
    <property type="project" value="TreeGrafter"/>
</dbReference>
<dbReference type="AlphaFoldDB" id="A0A8D0E5Y6"/>
<keyword evidence="4" id="KW-1185">Reference proteome</keyword>